<feature type="region of interest" description="Disordered" evidence="1">
    <location>
        <begin position="17"/>
        <end position="55"/>
    </location>
</feature>
<comment type="caution">
    <text evidence="2">The sequence shown here is derived from an EMBL/GenBank/DDBJ whole genome shotgun (WGS) entry which is preliminary data.</text>
</comment>
<dbReference type="Proteomes" id="UP001529510">
    <property type="component" value="Unassembled WGS sequence"/>
</dbReference>
<evidence type="ECO:0000313" key="2">
    <source>
        <dbReference type="EMBL" id="KAL0197134.1"/>
    </source>
</evidence>
<keyword evidence="3" id="KW-1185">Reference proteome</keyword>
<accession>A0ABD0RF16</accession>
<dbReference type="AlphaFoldDB" id="A0ABD0RF16"/>
<sequence>MLIARDRLGHLSSSMFKSCRRDGSQRRSLGVLWRETGGPRTGKGQGECTEGENDG</sequence>
<gene>
    <name evidence="2" type="ORF">M9458_005674</name>
</gene>
<feature type="non-terminal residue" evidence="2">
    <location>
        <position position="55"/>
    </location>
</feature>
<evidence type="ECO:0000313" key="3">
    <source>
        <dbReference type="Proteomes" id="UP001529510"/>
    </source>
</evidence>
<dbReference type="EMBL" id="JAMKFB020000003">
    <property type="protein sequence ID" value="KAL0197134.1"/>
    <property type="molecule type" value="Genomic_DNA"/>
</dbReference>
<protein>
    <submittedName>
        <fullName evidence="2">Uncharacterized protein</fullName>
    </submittedName>
</protein>
<reference evidence="2 3" key="1">
    <citation type="submission" date="2024-05" db="EMBL/GenBank/DDBJ databases">
        <title>Genome sequencing and assembly of Indian major carp, Cirrhinus mrigala (Hamilton, 1822).</title>
        <authorList>
            <person name="Mohindra V."/>
            <person name="Chowdhury L.M."/>
            <person name="Lal K."/>
            <person name="Jena J.K."/>
        </authorList>
    </citation>
    <scope>NUCLEOTIDE SEQUENCE [LARGE SCALE GENOMIC DNA]</scope>
    <source>
        <strain evidence="2">CM1030</strain>
        <tissue evidence="2">Blood</tissue>
    </source>
</reference>
<organism evidence="2 3">
    <name type="scientific">Cirrhinus mrigala</name>
    <name type="common">Mrigala</name>
    <dbReference type="NCBI Taxonomy" id="683832"/>
    <lineage>
        <taxon>Eukaryota</taxon>
        <taxon>Metazoa</taxon>
        <taxon>Chordata</taxon>
        <taxon>Craniata</taxon>
        <taxon>Vertebrata</taxon>
        <taxon>Euteleostomi</taxon>
        <taxon>Actinopterygii</taxon>
        <taxon>Neopterygii</taxon>
        <taxon>Teleostei</taxon>
        <taxon>Ostariophysi</taxon>
        <taxon>Cypriniformes</taxon>
        <taxon>Cyprinidae</taxon>
        <taxon>Labeoninae</taxon>
        <taxon>Labeonini</taxon>
        <taxon>Cirrhinus</taxon>
    </lineage>
</organism>
<proteinExistence type="predicted"/>
<name>A0ABD0RF16_CIRMR</name>
<evidence type="ECO:0000256" key="1">
    <source>
        <dbReference type="SAM" id="MobiDB-lite"/>
    </source>
</evidence>